<organism evidence="1">
    <name type="scientific">marine sediment metagenome</name>
    <dbReference type="NCBI Taxonomy" id="412755"/>
    <lineage>
        <taxon>unclassified sequences</taxon>
        <taxon>metagenomes</taxon>
        <taxon>ecological metagenomes</taxon>
    </lineage>
</organism>
<feature type="non-terminal residue" evidence="1">
    <location>
        <position position="1"/>
    </location>
</feature>
<comment type="caution">
    <text evidence="1">The sequence shown here is derived from an EMBL/GenBank/DDBJ whole genome shotgun (WGS) entry which is preliminary data.</text>
</comment>
<proteinExistence type="predicted"/>
<name>X1J7R0_9ZZZZ</name>
<dbReference type="AlphaFoldDB" id="X1J7R0"/>
<protein>
    <submittedName>
        <fullName evidence="1">Uncharacterized protein</fullName>
    </submittedName>
</protein>
<accession>X1J7R0</accession>
<sequence length="114" mass="13390">ISLLRGERGLIPKSLIIIPFPSFSLKSIVKYLYIKDKSYPGGFRITAINLLFNDIEDVIFYKYHRNFESVFKKITKKITQLEKSRADIKLIAGELKIFKIDLLNLIKELRDNIW</sequence>
<gene>
    <name evidence="1" type="ORF">S03H2_64262</name>
</gene>
<reference evidence="1" key="1">
    <citation type="journal article" date="2014" name="Front. Microbiol.">
        <title>High frequency of phylogenetically diverse reductive dehalogenase-homologous genes in deep subseafloor sedimentary metagenomes.</title>
        <authorList>
            <person name="Kawai M."/>
            <person name="Futagami T."/>
            <person name="Toyoda A."/>
            <person name="Takaki Y."/>
            <person name="Nishi S."/>
            <person name="Hori S."/>
            <person name="Arai W."/>
            <person name="Tsubouchi T."/>
            <person name="Morono Y."/>
            <person name="Uchiyama I."/>
            <person name="Ito T."/>
            <person name="Fujiyama A."/>
            <person name="Inagaki F."/>
            <person name="Takami H."/>
        </authorList>
    </citation>
    <scope>NUCLEOTIDE SEQUENCE</scope>
    <source>
        <strain evidence="1">Expedition CK06-06</strain>
    </source>
</reference>
<evidence type="ECO:0000313" key="1">
    <source>
        <dbReference type="EMBL" id="GAH77525.1"/>
    </source>
</evidence>
<dbReference type="EMBL" id="BARU01041722">
    <property type="protein sequence ID" value="GAH77525.1"/>
    <property type="molecule type" value="Genomic_DNA"/>
</dbReference>